<gene>
    <name evidence="1" type="ORF">CY34DRAFT_27226</name>
</gene>
<sequence>MLRKSGLTGFKAKEMAYRIVVTMFADDTTVYLTENDNYTTLTDILQLWCTVSGAKFNTSKTEIIPIGMKEYREHILTTRKLNKTQDCIPEDIDLAKDSKATRILGVWIGNRTDKQAIWSPILDKIENTLQRWEKWHPTIEGRKIIIQCTIGGMSQYLTTAQGMPKDIEDLLVKQA</sequence>
<dbReference type="HOGENOM" id="CLU_077575_1_0_1"/>
<reference evidence="1 2" key="1">
    <citation type="submission" date="2014-04" db="EMBL/GenBank/DDBJ databases">
        <authorList>
            <consortium name="DOE Joint Genome Institute"/>
            <person name="Kuo A."/>
            <person name="Ruytinx J."/>
            <person name="Rineau F."/>
            <person name="Colpaert J."/>
            <person name="Kohler A."/>
            <person name="Nagy L.G."/>
            <person name="Floudas D."/>
            <person name="Copeland A."/>
            <person name="Barry K.W."/>
            <person name="Cichocki N."/>
            <person name="Veneault-Fourrey C."/>
            <person name="LaButti K."/>
            <person name="Lindquist E.A."/>
            <person name="Lipzen A."/>
            <person name="Lundell T."/>
            <person name="Morin E."/>
            <person name="Murat C."/>
            <person name="Sun H."/>
            <person name="Tunlid A."/>
            <person name="Henrissat B."/>
            <person name="Grigoriev I.V."/>
            <person name="Hibbett D.S."/>
            <person name="Martin F."/>
            <person name="Nordberg H.P."/>
            <person name="Cantor M.N."/>
            <person name="Hua S.X."/>
        </authorList>
    </citation>
    <scope>NUCLEOTIDE SEQUENCE [LARGE SCALE GENOMIC DNA]</scope>
    <source>
        <strain evidence="1 2">UH-Slu-Lm8-n1</strain>
    </source>
</reference>
<dbReference type="EMBL" id="KN836255">
    <property type="protein sequence ID" value="KIK32407.1"/>
    <property type="molecule type" value="Genomic_DNA"/>
</dbReference>
<evidence type="ECO:0000313" key="2">
    <source>
        <dbReference type="Proteomes" id="UP000054485"/>
    </source>
</evidence>
<keyword evidence="2" id="KW-1185">Reference proteome</keyword>
<protein>
    <recommendedName>
        <fullName evidence="3">Reverse transcriptase domain-containing protein</fullName>
    </recommendedName>
</protein>
<reference evidence="2" key="2">
    <citation type="submission" date="2015-01" db="EMBL/GenBank/DDBJ databases">
        <title>Evolutionary Origins and Diversification of the Mycorrhizal Mutualists.</title>
        <authorList>
            <consortium name="DOE Joint Genome Institute"/>
            <consortium name="Mycorrhizal Genomics Consortium"/>
            <person name="Kohler A."/>
            <person name="Kuo A."/>
            <person name="Nagy L.G."/>
            <person name="Floudas D."/>
            <person name="Copeland A."/>
            <person name="Barry K.W."/>
            <person name="Cichocki N."/>
            <person name="Veneault-Fourrey C."/>
            <person name="LaButti K."/>
            <person name="Lindquist E.A."/>
            <person name="Lipzen A."/>
            <person name="Lundell T."/>
            <person name="Morin E."/>
            <person name="Murat C."/>
            <person name="Riley R."/>
            <person name="Ohm R."/>
            <person name="Sun H."/>
            <person name="Tunlid A."/>
            <person name="Henrissat B."/>
            <person name="Grigoriev I.V."/>
            <person name="Hibbett D.S."/>
            <person name="Martin F."/>
        </authorList>
    </citation>
    <scope>NUCLEOTIDE SEQUENCE [LARGE SCALE GENOMIC DNA]</scope>
    <source>
        <strain evidence="2">UH-Slu-Lm8-n1</strain>
    </source>
</reference>
<organism evidence="1 2">
    <name type="scientific">Suillus luteus UH-Slu-Lm8-n1</name>
    <dbReference type="NCBI Taxonomy" id="930992"/>
    <lineage>
        <taxon>Eukaryota</taxon>
        <taxon>Fungi</taxon>
        <taxon>Dikarya</taxon>
        <taxon>Basidiomycota</taxon>
        <taxon>Agaricomycotina</taxon>
        <taxon>Agaricomycetes</taxon>
        <taxon>Agaricomycetidae</taxon>
        <taxon>Boletales</taxon>
        <taxon>Suillineae</taxon>
        <taxon>Suillaceae</taxon>
        <taxon>Suillus</taxon>
    </lineage>
</organism>
<accession>A0A0D0ADW9</accession>
<evidence type="ECO:0000313" key="1">
    <source>
        <dbReference type="EMBL" id="KIK32407.1"/>
    </source>
</evidence>
<dbReference type="AlphaFoldDB" id="A0A0D0ADW9"/>
<name>A0A0D0ADW9_9AGAM</name>
<proteinExistence type="predicted"/>
<dbReference type="InParanoid" id="A0A0D0ADW9"/>
<dbReference type="STRING" id="930992.A0A0D0ADW9"/>
<evidence type="ECO:0008006" key="3">
    <source>
        <dbReference type="Google" id="ProtNLM"/>
    </source>
</evidence>
<dbReference type="OrthoDB" id="2205812at2759"/>
<dbReference type="Proteomes" id="UP000054485">
    <property type="component" value="Unassembled WGS sequence"/>
</dbReference>